<organism evidence="1 2">
    <name type="scientific">Neurospora tetrasperma (strain FGSC 2508 / ATCC MYA-4615 / P0657)</name>
    <dbReference type="NCBI Taxonomy" id="510951"/>
    <lineage>
        <taxon>Eukaryota</taxon>
        <taxon>Fungi</taxon>
        <taxon>Dikarya</taxon>
        <taxon>Ascomycota</taxon>
        <taxon>Pezizomycotina</taxon>
        <taxon>Sordariomycetes</taxon>
        <taxon>Sordariomycetidae</taxon>
        <taxon>Sordariales</taxon>
        <taxon>Sordariaceae</taxon>
        <taxon>Neurospora</taxon>
    </lineage>
</organism>
<protein>
    <submittedName>
        <fullName evidence="1">Uncharacterized protein</fullName>
    </submittedName>
</protein>
<gene>
    <name evidence="1" type="ORF">NEUTE1DRAFT_118173</name>
</gene>
<keyword evidence="2" id="KW-1185">Reference proteome</keyword>
<feature type="non-terminal residue" evidence="1">
    <location>
        <position position="97"/>
    </location>
</feature>
<name>F8MXE8_NEUT8</name>
<dbReference type="KEGG" id="nte:NEUTE1DRAFT118173"/>
<dbReference type="RefSeq" id="XP_009854378.1">
    <property type="nucleotide sequence ID" value="XM_009856076.1"/>
</dbReference>
<proteinExistence type="predicted"/>
<dbReference type="VEuPathDB" id="FungiDB:NEUTE1DRAFT_118173"/>
<evidence type="ECO:0000313" key="1">
    <source>
        <dbReference type="EMBL" id="EGO54419.1"/>
    </source>
</evidence>
<dbReference type="GeneID" id="20823488"/>
<dbReference type="AlphaFoldDB" id="F8MXE8"/>
<accession>F8MXE8</accession>
<dbReference type="HOGENOM" id="CLU_2352312_0_0_1"/>
<sequence length="97" mass="10352">VRIQSSQRAAGKHGGTWHHPGTWAPGACAILSCCVHSQCHEDPGCASREREIPVVHYGDGLLCIVPFVYNILRGTSCSGCPPSSFLIVIVIKLPTSL</sequence>
<feature type="non-terminal residue" evidence="1">
    <location>
        <position position="1"/>
    </location>
</feature>
<dbReference type="EMBL" id="GL891307">
    <property type="protein sequence ID" value="EGO54419.1"/>
    <property type="molecule type" value="Genomic_DNA"/>
</dbReference>
<dbReference type="Proteomes" id="UP000008065">
    <property type="component" value="Unassembled WGS sequence"/>
</dbReference>
<reference evidence="2" key="1">
    <citation type="journal article" date="2011" name="Genetics">
        <title>Massive changes in genome architecture accompany the transition to self-fertility in the filamentous fungus Neurospora tetrasperma.</title>
        <authorList>
            <person name="Ellison C.E."/>
            <person name="Stajich J.E."/>
            <person name="Jacobson D.J."/>
            <person name="Natvig D.O."/>
            <person name="Lapidus A."/>
            <person name="Foster B."/>
            <person name="Aerts A."/>
            <person name="Riley R."/>
            <person name="Lindquist E.A."/>
            <person name="Grigoriev I.V."/>
            <person name="Taylor J.W."/>
        </authorList>
    </citation>
    <scope>NUCLEOTIDE SEQUENCE [LARGE SCALE GENOMIC DNA]</scope>
    <source>
        <strain evidence="2">FGSC 2508 / P0657</strain>
    </source>
</reference>
<evidence type="ECO:0000313" key="2">
    <source>
        <dbReference type="Proteomes" id="UP000008065"/>
    </source>
</evidence>